<accession>A0A093Y1D5</accession>
<name>A0A093Y1D5_TALMA</name>
<feature type="compositionally biased region" description="Basic and acidic residues" evidence="1">
    <location>
        <begin position="192"/>
        <end position="204"/>
    </location>
</feature>
<dbReference type="EMBL" id="JPOX01000005">
    <property type="protein sequence ID" value="KFX51323.1"/>
    <property type="molecule type" value="Genomic_DNA"/>
</dbReference>
<proteinExistence type="predicted"/>
<dbReference type="HOGENOM" id="CLU_113796_0_0_1"/>
<feature type="region of interest" description="Disordered" evidence="1">
    <location>
        <begin position="142"/>
        <end position="204"/>
    </location>
</feature>
<feature type="compositionally biased region" description="Low complexity" evidence="1">
    <location>
        <begin position="171"/>
        <end position="191"/>
    </location>
</feature>
<dbReference type="AlphaFoldDB" id="A0A093Y1D5"/>
<evidence type="ECO:0000256" key="1">
    <source>
        <dbReference type="SAM" id="MobiDB-lite"/>
    </source>
</evidence>
<organism evidence="2">
    <name type="scientific">Talaromyces marneffei PM1</name>
    <dbReference type="NCBI Taxonomy" id="1077442"/>
    <lineage>
        <taxon>Eukaryota</taxon>
        <taxon>Fungi</taxon>
        <taxon>Dikarya</taxon>
        <taxon>Ascomycota</taxon>
        <taxon>Pezizomycotina</taxon>
        <taxon>Eurotiomycetes</taxon>
        <taxon>Eurotiomycetidae</taxon>
        <taxon>Eurotiales</taxon>
        <taxon>Trichocomaceae</taxon>
        <taxon>Talaromyces</taxon>
        <taxon>Talaromyces sect. Talaromyces</taxon>
    </lineage>
</organism>
<feature type="region of interest" description="Disordered" evidence="1">
    <location>
        <begin position="81"/>
        <end position="107"/>
    </location>
</feature>
<protein>
    <submittedName>
        <fullName evidence="2">Uncharacterized protein</fullName>
    </submittedName>
</protein>
<gene>
    <name evidence="2" type="ORF">GQ26_0051470</name>
</gene>
<feature type="compositionally biased region" description="Acidic residues" evidence="1">
    <location>
        <begin position="143"/>
        <end position="154"/>
    </location>
</feature>
<evidence type="ECO:0000313" key="2">
    <source>
        <dbReference type="EMBL" id="KFX51323.1"/>
    </source>
</evidence>
<comment type="caution">
    <text evidence="2">The sequence shown here is derived from an EMBL/GenBank/DDBJ whole genome shotgun (WGS) entry which is preliminary data.</text>
</comment>
<dbReference type="eggNOG" id="ENOG502T2QC">
    <property type="taxonomic scope" value="Eukaryota"/>
</dbReference>
<sequence length="204" mass="21936">MPSETTTSPDTVESEIYNHLLSESSTTLDDLHANLLISLQRAGWAERVQSLSLELLRAGRCTHFDDMVDVVVTLAAGQTHPVVPEANNNNTTNGHDKGSVTNGASNAANSESFFRDIDVRIPKEIVEQGVRSLKDSLRSFATIEDDDDGPEADEKEFTNGKATKSEKKNKSSGNKDSSSNGNPSPMKNSAGGKDKKSKSGKDAK</sequence>
<feature type="compositionally biased region" description="Basic and acidic residues" evidence="1">
    <location>
        <begin position="155"/>
        <end position="169"/>
    </location>
</feature>
<reference evidence="2" key="1">
    <citation type="journal article" date="2014" name="PLoS Genet.">
        <title>Signature Gene Expression Reveals Novel Clues to the Molecular Mechanisms of Dimorphic Transition in Penicillium marneffei.</title>
        <authorList>
            <person name="Yang E."/>
            <person name="Wang G."/>
            <person name="Cai J."/>
            <person name="Woo P.C."/>
            <person name="Lau S.K."/>
            <person name="Yuen K.-Y."/>
            <person name="Chow W.-N."/>
            <person name="Lin X."/>
        </authorList>
    </citation>
    <scope>NUCLEOTIDE SEQUENCE [LARGE SCALE GENOMIC DNA]</scope>
    <source>
        <strain evidence="2">PM1</strain>
    </source>
</reference>
<feature type="compositionally biased region" description="Polar residues" evidence="1">
    <location>
        <begin position="86"/>
        <end position="107"/>
    </location>
</feature>